<feature type="compositionally biased region" description="Low complexity" evidence="1">
    <location>
        <begin position="251"/>
        <end position="267"/>
    </location>
</feature>
<feature type="region of interest" description="Disordered" evidence="1">
    <location>
        <begin position="67"/>
        <end position="92"/>
    </location>
</feature>
<evidence type="ECO:0000313" key="2">
    <source>
        <dbReference type="EMBL" id="MFD2091964.1"/>
    </source>
</evidence>
<gene>
    <name evidence="2" type="ORF">ACFSHS_10325</name>
</gene>
<sequence length="479" mass="48437">MAREIPQVVRAAAGLAATVLDEARKLPETLPGLPVRLIGLAMQQAMKVQQQYAGLVARGDELFTGLRGDKEPGLATFDDDEPTAAPSNGFRDSAFDRAGDPAVDSLPADPAADAVTAVVDELADQVETGRQSIEELAEEAPAIEEILDEIAIDELVDQAPTLEETAPALSLVNDAPATEDADALERALLESDDSPAATDAPVEAEPTADVATTVDVLTPEGEIATVDATVTDEGVAAPEAPGTADADDDTVATTDAAADSTAGTTGARPRKAAKAAKATKATKATKAGGTRARKATKAAAGDTDTTAVDTATTDTTATDTTDTTDTAAAGTDTGTAATDTNAGPATATDGSGSDVAAATGVRTDVGDSDTSDEDTAIAEGAAVGAVGETSAAPTDEPEGGSELSGSQAAGTAPIDGYDSFTIAQLRGRLRGYALSTVADLLAYEEATRAREPYLRMLRNRLEKLEEQAVEASPLAPRGA</sequence>
<name>A0ABW4XB78_9ACTN</name>
<feature type="compositionally biased region" description="Low complexity" evidence="1">
    <location>
        <begin position="382"/>
        <end position="392"/>
    </location>
</feature>
<feature type="region of interest" description="Disordered" evidence="1">
    <location>
        <begin position="382"/>
        <end position="410"/>
    </location>
</feature>
<reference evidence="3" key="1">
    <citation type="journal article" date="2019" name="Int. J. Syst. Evol. Microbiol.">
        <title>The Global Catalogue of Microorganisms (GCM) 10K type strain sequencing project: providing services to taxonomists for standard genome sequencing and annotation.</title>
        <authorList>
            <consortium name="The Broad Institute Genomics Platform"/>
            <consortium name="The Broad Institute Genome Sequencing Center for Infectious Disease"/>
            <person name="Wu L."/>
            <person name="Ma J."/>
        </authorList>
    </citation>
    <scope>NUCLEOTIDE SEQUENCE [LARGE SCALE GENOMIC DNA]</scope>
    <source>
        <strain evidence="3">JCM 3338</strain>
    </source>
</reference>
<dbReference type="RefSeq" id="WP_376874891.1">
    <property type="nucleotide sequence ID" value="NZ_JBHUHP010000009.1"/>
</dbReference>
<proteinExistence type="predicted"/>
<organism evidence="2 3">
    <name type="scientific">Blastococcus deserti</name>
    <dbReference type="NCBI Taxonomy" id="2259033"/>
    <lineage>
        <taxon>Bacteria</taxon>
        <taxon>Bacillati</taxon>
        <taxon>Actinomycetota</taxon>
        <taxon>Actinomycetes</taxon>
        <taxon>Geodermatophilales</taxon>
        <taxon>Geodermatophilaceae</taxon>
        <taxon>Blastococcus</taxon>
    </lineage>
</organism>
<feature type="compositionally biased region" description="Low complexity" evidence="1">
    <location>
        <begin position="275"/>
        <end position="290"/>
    </location>
</feature>
<evidence type="ECO:0000256" key="1">
    <source>
        <dbReference type="SAM" id="MobiDB-lite"/>
    </source>
</evidence>
<evidence type="ECO:0008006" key="4">
    <source>
        <dbReference type="Google" id="ProtNLM"/>
    </source>
</evidence>
<dbReference type="Proteomes" id="UP001597402">
    <property type="component" value="Unassembled WGS sequence"/>
</dbReference>
<evidence type="ECO:0000313" key="3">
    <source>
        <dbReference type="Proteomes" id="UP001597402"/>
    </source>
</evidence>
<protein>
    <recommendedName>
        <fullName evidence="4">Lipid droplet-associated protein</fullName>
    </recommendedName>
</protein>
<dbReference type="EMBL" id="JBHUHP010000009">
    <property type="protein sequence ID" value="MFD2091964.1"/>
    <property type="molecule type" value="Genomic_DNA"/>
</dbReference>
<feature type="region of interest" description="Disordered" evidence="1">
    <location>
        <begin position="232"/>
        <end position="356"/>
    </location>
</feature>
<comment type="caution">
    <text evidence="2">The sequence shown here is derived from an EMBL/GenBank/DDBJ whole genome shotgun (WGS) entry which is preliminary data.</text>
</comment>
<keyword evidence="3" id="KW-1185">Reference proteome</keyword>
<feature type="compositionally biased region" description="Low complexity" evidence="1">
    <location>
        <begin position="297"/>
        <end position="350"/>
    </location>
</feature>
<accession>A0ABW4XB78</accession>